<evidence type="ECO:0000256" key="4">
    <source>
        <dbReference type="ARBA" id="ARBA00022692"/>
    </source>
</evidence>
<name>A0A843XAY7_COLES</name>
<keyword evidence="5" id="KW-0479">Metal-binding</keyword>
<evidence type="ECO:0000256" key="8">
    <source>
        <dbReference type="ARBA" id="ARBA00022989"/>
    </source>
</evidence>
<keyword evidence="8 12" id="KW-1133">Transmembrane helix</keyword>
<dbReference type="PANTHER" id="PTHR47168:SF1">
    <property type="entry name" value="OS02G0798600 PROTEIN"/>
    <property type="match status" value="1"/>
</dbReference>
<dbReference type="InterPro" id="IPR013083">
    <property type="entry name" value="Znf_RING/FYVE/PHD"/>
</dbReference>
<evidence type="ECO:0000256" key="5">
    <source>
        <dbReference type="ARBA" id="ARBA00022723"/>
    </source>
</evidence>
<evidence type="ECO:0000256" key="9">
    <source>
        <dbReference type="ARBA" id="ARBA00023136"/>
    </source>
</evidence>
<evidence type="ECO:0000259" key="13">
    <source>
        <dbReference type="PROSITE" id="PS50089"/>
    </source>
</evidence>
<dbReference type="InterPro" id="IPR003137">
    <property type="entry name" value="PA_domain"/>
</dbReference>
<dbReference type="Gene3D" id="3.50.30.30">
    <property type="match status" value="1"/>
</dbReference>
<reference evidence="14" key="1">
    <citation type="submission" date="2017-07" db="EMBL/GenBank/DDBJ databases">
        <title>Taro Niue Genome Assembly and Annotation.</title>
        <authorList>
            <person name="Atibalentja N."/>
            <person name="Keating K."/>
            <person name="Fields C.J."/>
        </authorList>
    </citation>
    <scope>NUCLEOTIDE SEQUENCE</scope>
    <source>
        <strain evidence="14">Niue_2</strain>
        <tissue evidence="14">Leaf</tissue>
    </source>
</reference>
<dbReference type="SUPFAM" id="SSF57850">
    <property type="entry name" value="RING/U-box"/>
    <property type="match status" value="1"/>
</dbReference>
<evidence type="ECO:0000256" key="10">
    <source>
        <dbReference type="ARBA" id="ARBA00023180"/>
    </source>
</evidence>
<keyword evidence="9 12" id="KW-0472">Membrane</keyword>
<dbReference type="Pfam" id="PF02225">
    <property type="entry name" value="PA"/>
    <property type="match status" value="1"/>
</dbReference>
<dbReference type="EMBL" id="NMUH01007055">
    <property type="protein sequence ID" value="MQM16544.1"/>
    <property type="molecule type" value="Genomic_DNA"/>
</dbReference>
<keyword evidence="7" id="KW-0862">Zinc</keyword>
<evidence type="ECO:0000256" key="2">
    <source>
        <dbReference type="ARBA" id="ARBA00004167"/>
    </source>
</evidence>
<dbReference type="Gene3D" id="3.30.40.10">
    <property type="entry name" value="Zinc/RING finger domain, C3HC4 (zinc finger)"/>
    <property type="match status" value="1"/>
</dbReference>
<comment type="caution">
    <text evidence="14">The sequence shown here is derived from an EMBL/GenBank/DDBJ whole genome shotgun (WGS) entry which is preliminary data.</text>
</comment>
<dbReference type="GO" id="GO:0008270">
    <property type="term" value="F:zinc ion binding"/>
    <property type="evidence" value="ECO:0007669"/>
    <property type="project" value="UniProtKB-KW"/>
</dbReference>
<keyword evidence="15" id="KW-1185">Reference proteome</keyword>
<dbReference type="GO" id="GO:0061630">
    <property type="term" value="F:ubiquitin protein ligase activity"/>
    <property type="evidence" value="ECO:0007669"/>
    <property type="project" value="UniProtKB-EC"/>
</dbReference>
<dbReference type="EC" id="2.3.2.27" evidence="3"/>
<dbReference type="InterPro" id="IPR046450">
    <property type="entry name" value="PA_dom_sf"/>
</dbReference>
<dbReference type="InterPro" id="IPR051653">
    <property type="entry name" value="E3_ligase_sorting_rcpt"/>
</dbReference>
<comment type="subcellular location">
    <subcellularLocation>
        <location evidence="2">Membrane</location>
        <topology evidence="2">Single-pass membrane protein</topology>
    </subcellularLocation>
</comment>
<dbReference type="PROSITE" id="PS50089">
    <property type="entry name" value="ZF_RING_2"/>
    <property type="match status" value="1"/>
</dbReference>
<dbReference type="Pfam" id="PF13639">
    <property type="entry name" value="zf-RING_2"/>
    <property type="match status" value="1"/>
</dbReference>
<protein>
    <recommendedName>
        <fullName evidence="3">RING-type E3 ubiquitin transferase</fullName>
        <ecNumber evidence="3">2.3.2.27</ecNumber>
    </recommendedName>
</protein>
<gene>
    <name evidence="14" type="ORF">Taro_049506</name>
</gene>
<sequence>MDACSPLQKANAVGAGAGRVGVLLIARGACSFEKKVRNAQDAGYRASIVYDDRDKTSLISMIGNPEGISTQAVFVSKMAGETLKKLAEDQGGECCISYRKEETAGTVLVISFVSLVVIVSVLATSFFARNCRPLRHAAHNRHPQNINRQEVEVLPSFKFKAAYPNNKHMSETCAICLEDYKDGETLRVLPCLHEFHSVCVDSWLTKWGTFCPVCKHDMSSGR</sequence>
<evidence type="ECO:0000313" key="14">
    <source>
        <dbReference type="EMBL" id="MQM16544.1"/>
    </source>
</evidence>
<evidence type="ECO:0000256" key="12">
    <source>
        <dbReference type="SAM" id="Phobius"/>
    </source>
</evidence>
<proteinExistence type="predicted"/>
<feature type="transmembrane region" description="Helical" evidence="12">
    <location>
        <begin position="107"/>
        <end position="128"/>
    </location>
</feature>
<keyword evidence="6 11" id="KW-0863">Zinc-finger</keyword>
<dbReference type="SUPFAM" id="SSF52025">
    <property type="entry name" value="PA domain"/>
    <property type="match status" value="1"/>
</dbReference>
<dbReference type="AlphaFoldDB" id="A0A843XAY7"/>
<keyword evidence="4 12" id="KW-0812">Transmembrane</keyword>
<evidence type="ECO:0000256" key="7">
    <source>
        <dbReference type="ARBA" id="ARBA00022833"/>
    </source>
</evidence>
<dbReference type="PANTHER" id="PTHR47168">
    <property type="entry name" value="RING ZINC FINGER DOMAIN SUPERFAMILY PROTEIN-RELATED"/>
    <property type="match status" value="1"/>
</dbReference>
<evidence type="ECO:0000256" key="1">
    <source>
        <dbReference type="ARBA" id="ARBA00000900"/>
    </source>
</evidence>
<evidence type="ECO:0000256" key="6">
    <source>
        <dbReference type="ARBA" id="ARBA00022771"/>
    </source>
</evidence>
<feature type="domain" description="RING-type" evidence="13">
    <location>
        <begin position="173"/>
        <end position="215"/>
    </location>
</feature>
<evidence type="ECO:0000256" key="11">
    <source>
        <dbReference type="PROSITE-ProRule" id="PRU00175"/>
    </source>
</evidence>
<organism evidence="14 15">
    <name type="scientific">Colocasia esculenta</name>
    <name type="common">Wild taro</name>
    <name type="synonym">Arum esculentum</name>
    <dbReference type="NCBI Taxonomy" id="4460"/>
    <lineage>
        <taxon>Eukaryota</taxon>
        <taxon>Viridiplantae</taxon>
        <taxon>Streptophyta</taxon>
        <taxon>Embryophyta</taxon>
        <taxon>Tracheophyta</taxon>
        <taxon>Spermatophyta</taxon>
        <taxon>Magnoliopsida</taxon>
        <taxon>Liliopsida</taxon>
        <taxon>Araceae</taxon>
        <taxon>Aroideae</taxon>
        <taxon>Colocasieae</taxon>
        <taxon>Colocasia</taxon>
    </lineage>
</organism>
<dbReference type="OrthoDB" id="8062037at2759"/>
<dbReference type="FunFam" id="3.30.40.10:FF:000388">
    <property type="entry name" value="Putative RING zinc finger domain superfamily protein"/>
    <property type="match status" value="1"/>
</dbReference>
<keyword evidence="10" id="KW-0325">Glycoprotein</keyword>
<dbReference type="SMART" id="SM00184">
    <property type="entry name" value="RING"/>
    <property type="match status" value="1"/>
</dbReference>
<evidence type="ECO:0000313" key="15">
    <source>
        <dbReference type="Proteomes" id="UP000652761"/>
    </source>
</evidence>
<dbReference type="GO" id="GO:0016020">
    <property type="term" value="C:membrane"/>
    <property type="evidence" value="ECO:0007669"/>
    <property type="project" value="UniProtKB-SubCell"/>
</dbReference>
<evidence type="ECO:0000256" key="3">
    <source>
        <dbReference type="ARBA" id="ARBA00012483"/>
    </source>
</evidence>
<dbReference type="Proteomes" id="UP000652761">
    <property type="component" value="Unassembled WGS sequence"/>
</dbReference>
<dbReference type="InterPro" id="IPR001841">
    <property type="entry name" value="Znf_RING"/>
</dbReference>
<comment type="catalytic activity">
    <reaction evidence="1">
        <text>S-ubiquitinyl-[E2 ubiquitin-conjugating enzyme]-L-cysteine + [acceptor protein]-L-lysine = [E2 ubiquitin-conjugating enzyme]-L-cysteine + N(6)-ubiquitinyl-[acceptor protein]-L-lysine.</text>
        <dbReference type="EC" id="2.3.2.27"/>
    </reaction>
</comment>
<accession>A0A843XAY7</accession>